<protein>
    <submittedName>
        <fullName evidence="1">Uncharacterized protein</fullName>
    </submittedName>
</protein>
<evidence type="ECO:0000313" key="1">
    <source>
        <dbReference type="EMBL" id="KKN67471.1"/>
    </source>
</evidence>
<name>A0A0F9V1U5_9ZZZZ</name>
<accession>A0A0F9V1U5</accession>
<proteinExistence type="predicted"/>
<sequence length="97" mass="11103">MSNWPTPFFIKCPICGDYVSIEVTERGPAAYCPAPARKFKGEHRCKEFGWEVVIIGRKSEKAISKEDWRIPEGMLFSEPKIFPRRKMKLKITGGKIG</sequence>
<gene>
    <name evidence="1" type="ORF">LCGC14_0460680</name>
</gene>
<reference evidence="1" key="1">
    <citation type="journal article" date="2015" name="Nature">
        <title>Complex archaea that bridge the gap between prokaryotes and eukaryotes.</title>
        <authorList>
            <person name="Spang A."/>
            <person name="Saw J.H."/>
            <person name="Jorgensen S.L."/>
            <person name="Zaremba-Niedzwiedzka K."/>
            <person name="Martijn J."/>
            <person name="Lind A.E."/>
            <person name="van Eijk R."/>
            <person name="Schleper C."/>
            <person name="Guy L."/>
            <person name="Ettema T.J."/>
        </authorList>
    </citation>
    <scope>NUCLEOTIDE SEQUENCE</scope>
</reference>
<dbReference type="AlphaFoldDB" id="A0A0F9V1U5"/>
<organism evidence="1">
    <name type="scientific">marine sediment metagenome</name>
    <dbReference type="NCBI Taxonomy" id="412755"/>
    <lineage>
        <taxon>unclassified sequences</taxon>
        <taxon>metagenomes</taxon>
        <taxon>ecological metagenomes</taxon>
    </lineage>
</organism>
<dbReference type="EMBL" id="LAZR01000473">
    <property type="protein sequence ID" value="KKN67471.1"/>
    <property type="molecule type" value="Genomic_DNA"/>
</dbReference>
<comment type="caution">
    <text evidence="1">The sequence shown here is derived from an EMBL/GenBank/DDBJ whole genome shotgun (WGS) entry which is preliminary data.</text>
</comment>